<accession>A0ABU4G1N3</accession>
<keyword evidence="4 6" id="KW-1133">Transmembrane helix</keyword>
<evidence type="ECO:0000313" key="8">
    <source>
        <dbReference type="EMBL" id="MDW0110885.1"/>
    </source>
</evidence>
<feature type="transmembrane region" description="Helical" evidence="6">
    <location>
        <begin position="521"/>
        <end position="543"/>
    </location>
</feature>
<comment type="similarity">
    <text evidence="6">Belongs to the ABC-4 integral membrane protein family.</text>
</comment>
<dbReference type="PANTHER" id="PTHR46795:SF3">
    <property type="entry name" value="ABC TRANSPORTER PERMEASE"/>
    <property type="match status" value="1"/>
</dbReference>
<sequence length="641" mass="71116">MTALTLFDLVVRSMRKNLKHYYLYFFALILSVVLYFVFASLQHDASVLEQTDTSFKMASGFKAAGILLLFISGVFLLYANSIFLKRRGREVGLYQLIGLSKFTVTRMLVTENLLLGTGALAIGIGIGLLVSRVFLLLLMKLIGIDGVLTLSFSGAAILQTIFVFVALLVLTSLQMAVAVKRSTLLELFKVDQSGERVKKPKTAVSAIFGTLGVLLIGFGYWLSGHMLNSLLFFYMIVVLVSVILGTYLLFRVTIGWAIFQIRTSKNGHLGLSNSLSLAPLIHRLKANANSLTIITVLSAMTLTMIAAAYSTYYSSGKESRLMEPFDYMIVGDPSASDQFLKLLDKADISYHASDIEGFELKGDYEKELNPMLYYQDVQIRVVSESQLSKAGLTIEVNDPQSGVLMAGYTHWMLKSVETPVNLILEPGGLNKNVAIERFAEGNAFNDYDFASIIVVKDELFQTIRSGYKESGEIAQINTVAINLQNKDQLKEATELYNGIESSGKRFDYYTQYQNTLQSSGMLIFIAGFLGLVFLISTGSILYFKQMTEAEQEKASYTTLRQLGFSVQEIMRGVIKKQVFVFGLPLLIGLLHSIFALKSASFIFMSDVTVPTVIAMSVYIAIYLVFAFLTVGYYRKTIKAAL</sequence>
<keyword evidence="2 6" id="KW-1003">Cell membrane</keyword>
<dbReference type="Proteomes" id="UP001280629">
    <property type="component" value="Unassembled WGS sequence"/>
</dbReference>
<dbReference type="Pfam" id="PF02687">
    <property type="entry name" value="FtsX"/>
    <property type="match status" value="1"/>
</dbReference>
<keyword evidence="3 6" id="KW-0812">Transmembrane</keyword>
<gene>
    <name evidence="8" type="ORF">QT716_12645</name>
</gene>
<feature type="transmembrane region" description="Helical" evidence="6">
    <location>
        <begin position="291"/>
        <end position="312"/>
    </location>
</feature>
<evidence type="ECO:0000256" key="5">
    <source>
        <dbReference type="ARBA" id="ARBA00023136"/>
    </source>
</evidence>
<feature type="transmembrane region" description="Helical" evidence="6">
    <location>
        <begin position="578"/>
        <end position="603"/>
    </location>
</feature>
<dbReference type="InterPro" id="IPR027022">
    <property type="entry name" value="ABC_permease_BceB-typ"/>
</dbReference>
<feature type="transmembrane region" description="Helical" evidence="6">
    <location>
        <begin position="61"/>
        <end position="79"/>
    </location>
</feature>
<feature type="transmembrane region" description="Helical" evidence="6">
    <location>
        <begin position="113"/>
        <end position="137"/>
    </location>
</feature>
<name>A0ABU4G1N3_9BACL</name>
<dbReference type="RefSeq" id="WP_317936538.1">
    <property type="nucleotide sequence ID" value="NZ_JAUBDH010000008.1"/>
</dbReference>
<evidence type="ECO:0000256" key="2">
    <source>
        <dbReference type="ARBA" id="ARBA00022475"/>
    </source>
</evidence>
<feature type="domain" description="ABC3 transporter permease C-terminal" evidence="7">
    <location>
        <begin position="64"/>
        <end position="180"/>
    </location>
</feature>
<evidence type="ECO:0000256" key="3">
    <source>
        <dbReference type="ARBA" id="ARBA00022692"/>
    </source>
</evidence>
<protein>
    <submittedName>
        <fullName evidence="8">FtsX-like permease family protein</fullName>
    </submittedName>
</protein>
<evidence type="ECO:0000259" key="7">
    <source>
        <dbReference type="Pfam" id="PF02687"/>
    </source>
</evidence>
<feature type="transmembrane region" description="Helical" evidence="6">
    <location>
        <begin position="609"/>
        <end position="633"/>
    </location>
</feature>
<reference evidence="8 9" key="1">
    <citation type="submission" date="2023-06" db="EMBL/GenBank/DDBJ databases">
        <title>Sporosarcina sp. nov., isolated from Korean traditional fermented seafood 'Jeotgal'.</title>
        <authorList>
            <person name="Yang A.-I."/>
            <person name="Shin N.-R."/>
        </authorList>
    </citation>
    <scope>NUCLEOTIDE SEQUENCE [LARGE SCALE GENOMIC DNA]</scope>
    <source>
        <strain evidence="8 9">KCTC3840</strain>
    </source>
</reference>
<dbReference type="PIRSF" id="PIRSF018968">
    <property type="entry name" value="ABC_permease_BceB"/>
    <property type="match status" value="1"/>
</dbReference>
<comment type="caution">
    <text evidence="8">The sequence shown here is derived from an EMBL/GenBank/DDBJ whole genome shotgun (WGS) entry which is preliminary data.</text>
</comment>
<evidence type="ECO:0000256" key="6">
    <source>
        <dbReference type="PIRNR" id="PIRNR018968"/>
    </source>
</evidence>
<keyword evidence="9" id="KW-1185">Reference proteome</keyword>
<dbReference type="EMBL" id="JAUBDH010000008">
    <property type="protein sequence ID" value="MDW0110885.1"/>
    <property type="molecule type" value="Genomic_DNA"/>
</dbReference>
<dbReference type="PANTHER" id="PTHR46795">
    <property type="entry name" value="ABC TRANSPORTER PERMEASE-RELATED-RELATED"/>
    <property type="match status" value="1"/>
</dbReference>
<organism evidence="8 9">
    <name type="scientific">Sporosarcina aquimarina</name>
    <dbReference type="NCBI Taxonomy" id="114975"/>
    <lineage>
        <taxon>Bacteria</taxon>
        <taxon>Bacillati</taxon>
        <taxon>Bacillota</taxon>
        <taxon>Bacilli</taxon>
        <taxon>Bacillales</taxon>
        <taxon>Caryophanaceae</taxon>
        <taxon>Sporosarcina</taxon>
    </lineage>
</organism>
<feature type="transmembrane region" description="Helical" evidence="6">
    <location>
        <begin position="157"/>
        <end position="179"/>
    </location>
</feature>
<dbReference type="InterPro" id="IPR003838">
    <property type="entry name" value="ABC3_permease_C"/>
</dbReference>
<feature type="transmembrane region" description="Helical" evidence="6">
    <location>
        <begin position="21"/>
        <end position="41"/>
    </location>
</feature>
<evidence type="ECO:0000256" key="1">
    <source>
        <dbReference type="ARBA" id="ARBA00004651"/>
    </source>
</evidence>
<feature type="transmembrane region" description="Helical" evidence="6">
    <location>
        <begin position="229"/>
        <end position="250"/>
    </location>
</feature>
<dbReference type="InterPro" id="IPR052536">
    <property type="entry name" value="ABC-4_Integral_Memb_Prot"/>
</dbReference>
<feature type="transmembrane region" description="Helical" evidence="6">
    <location>
        <begin position="203"/>
        <end position="223"/>
    </location>
</feature>
<comment type="subcellular location">
    <subcellularLocation>
        <location evidence="1 6">Cell membrane</location>
        <topology evidence="1 6">Multi-pass membrane protein</topology>
    </subcellularLocation>
</comment>
<evidence type="ECO:0000313" key="9">
    <source>
        <dbReference type="Proteomes" id="UP001280629"/>
    </source>
</evidence>
<keyword evidence="5 6" id="KW-0472">Membrane</keyword>
<keyword evidence="6" id="KW-0813">Transport</keyword>
<proteinExistence type="inferred from homology"/>
<evidence type="ECO:0000256" key="4">
    <source>
        <dbReference type="ARBA" id="ARBA00022989"/>
    </source>
</evidence>